<gene>
    <name evidence="2" type="ORF">GGQ97_001409</name>
</gene>
<evidence type="ECO:0000313" key="2">
    <source>
        <dbReference type="EMBL" id="NJC05616.1"/>
    </source>
</evidence>
<evidence type="ECO:0000256" key="1">
    <source>
        <dbReference type="SAM" id="Phobius"/>
    </source>
</evidence>
<comment type="caution">
    <text evidence="2">The sequence shown here is derived from an EMBL/GenBank/DDBJ whole genome shotgun (WGS) entry which is preliminary data.</text>
</comment>
<sequence>MGWFTSPPFRCIETSTHPVEERKSRRKKAALRSVIQQNAIFAHLHDNPAKNCHFCNCIWSATATQKQSGRGGGASDSATPQACSAHVIADLEPTQAKIEAAEKAIPPLQFGGAYLAFCEVTLILIAGQLLIANALIRIEGTARHGSYVAAKGISRH</sequence>
<evidence type="ECO:0000313" key="3">
    <source>
        <dbReference type="Proteomes" id="UP000558192"/>
    </source>
</evidence>
<keyword evidence="1" id="KW-1133">Transmembrane helix</keyword>
<keyword evidence="1" id="KW-0472">Membrane</keyword>
<name>A0A7X6BH06_9SPHN</name>
<protein>
    <submittedName>
        <fullName evidence="2">Uncharacterized protein</fullName>
    </submittedName>
</protein>
<dbReference type="EMBL" id="JAATJC010000001">
    <property type="protein sequence ID" value="NJC05616.1"/>
    <property type="molecule type" value="Genomic_DNA"/>
</dbReference>
<dbReference type="Proteomes" id="UP000558192">
    <property type="component" value="Unassembled WGS sequence"/>
</dbReference>
<keyword evidence="1" id="KW-0812">Transmembrane</keyword>
<organism evidence="2 3">
    <name type="scientific">Sphingomonas kaistensis</name>
    <dbReference type="NCBI Taxonomy" id="298708"/>
    <lineage>
        <taxon>Bacteria</taxon>
        <taxon>Pseudomonadati</taxon>
        <taxon>Pseudomonadota</taxon>
        <taxon>Alphaproteobacteria</taxon>
        <taxon>Sphingomonadales</taxon>
        <taxon>Sphingomonadaceae</taxon>
        <taxon>Sphingomonas</taxon>
    </lineage>
</organism>
<accession>A0A7X6BH06</accession>
<keyword evidence="3" id="KW-1185">Reference proteome</keyword>
<dbReference type="AlphaFoldDB" id="A0A7X6BH06"/>
<proteinExistence type="predicted"/>
<feature type="transmembrane region" description="Helical" evidence="1">
    <location>
        <begin position="113"/>
        <end position="136"/>
    </location>
</feature>
<dbReference type="RefSeq" id="WP_168068287.1">
    <property type="nucleotide sequence ID" value="NZ_JAATJC010000001.1"/>
</dbReference>
<reference evidence="2 3" key="1">
    <citation type="submission" date="2020-03" db="EMBL/GenBank/DDBJ databases">
        <title>Genomic Encyclopedia of Type Strains, Phase IV (KMG-IV): sequencing the most valuable type-strain genomes for metagenomic binning, comparative biology and taxonomic classification.</title>
        <authorList>
            <person name="Goeker M."/>
        </authorList>
    </citation>
    <scope>NUCLEOTIDE SEQUENCE [LARGE SCALE GENOMIC DNA]</scope>
    <source>
        <strain evidence="2 3">DSM 16846</strain>
    </source>
</reference>